<dbReference type="InterPro" id="IPR050717">
    <property type="entry name" value="C2H2-ZF_Transcription_Reg"/>
</dbReference>
<comment type="subcellular location">
    <subcellularLocation>
        <location evidence="1">Nucleus</location>
    </subcellularLocation>
</comment>
<name>A0AAW0UND1_SCYPA</name>
<dbReference type="PANTHER" id="PTHR14196">
    <property type="entry name" value="ODD-SKIPPED - RELATED"/>
    <property type="match status" value="1"/>
</dbReference>
<comment type="caution">
    <text evidence="11">The sequence shown here is derived from an EMBL/GenBank/DDBJ whole genome shotgun (WGS) entry which is preliminary data.</text>
</comment>
<keyword evidence="2" id="KW-0479">Metal-binding</keyword>
<keyword evidence="4 9" id="KW-0863">Zinc-finger</keyword>
<keyword evidence="3" id="KW-0677">Repeat</keyword>
<dbReference type="Gene3D" id="3.30.160.60">
    <property type="entry name" value="Classic Zinc Finger"/>
    <property type="match status" value="2"/>
</dbReference>
<evidence type="ECO:0000256" key="2">
    <source>
        <dbReference type="ARBA" id="ARBA00022723"/>
    </source>
</evidence>
<keyword evidence="6" id="KW-0805">Transcription regulation</keyword>
<evidence type="ECO:0000256" key="9">
    <source>
        <dbReference type="PROSITE-ProRule" id="PRU00042"/>
    </source>
</evidence>
<evidence type="ECO:0000256" key="7">
    <source>
        <dbReference type="ARBA" id="ARBA00023163"/>
    </source>
</evidence>
<organism evidence="11 12">
    <name type="scientific">Scylla paramamosain</name>
    <name type="common">Mud crab</name>
    <dbReference type="NCBI Taxonomy" id="85552"/>
    <lineage>
        <taxon>Eukaryota</taxon>
        <taxon>Metazoa</taxon>
        <taxon>Ecdysozoa</taxon>
        <taxon>Arthropoda</taxon>
        <taxon>Crustacea</taxon>
        <taxon>Multicrustacea</taxon>
        <taxon>Malacostraca</taxon>
        <taxon>Eumalacostraca</taxon>
        <taxon>Eucarida</taxon>
        <taxon>Decapoda</taxon>
        <taxon>Pleocyemata</taxon>
        <taxon>Brachyura</taxon>
        <taxon>Eubrachyura</taxon>
        <taxon>Portunoidea</taxon>
        <taxon>Portunidae</taxon>
        <taxon>Portuninae</taxon>
        <taxon>Scylla</taxon>
    </lineage>
</organism>
<keyword evidence="12" id="KW-1185">Reference proteome</keyword>
<feature type="domain" description="C2H2-type" evidence="10">
    <location>
        <begin position="83"/>
        <end position="101"/>
    </location>
</feature>
<dbReference type="GO" id="GO:0008270">
    <property type="term" value="F:zinc ion binding"/>
    <property type="evidence" value="ECO:0007669"/>
    <property type="project" value="UniProtKB-KW"/>
</dbReference>
<evidence type="ECO:0000313" key="12">
    <source>
        <dbReference type="Proteomes" id="UP001487740"/>
    </source>
</evidence>
<dbReference type="Proteomes" id="UP001487740">
    <property type="component" value="Unassembled WGS sequence"/>
</dbReference>
<proteinExistence type="predicted"/>
<dbReference type="GO" id="GO:0000977">
    <property type="term" value="F:RNA polymerase II transcription regulatory region sequence-specific DNA binding"/>
    <property type="evidence" value="ECO:0007669"/>
    <property type="project" value="TreeGrafter"/>
</dbReference>
<dbReference type="GO" id="GO:0005634">
    <property type="term" value="C:nucleus"/>
    <property type="evidence" value="ECO:0007669"/>
    <property type="project" value="UniProtKB-SubCell"/>
</dbReference>
<evidence type="ECO:0000256" key="8">
    <source>
        <dbReference type="ARBA" id="ARBA00023242"/>
    </source>
</evidence>
<evidence type="ECO:0000256" key="4">
    <source>
        <dbReference type="ARBA" id="ARBA00022771"/>
    </source>
</evidence>
<dbReference type="SMART" id="SM00355">
    <property type="entry name" value="ZnF_C2H2"/>
    <property type="match status" value="2"/>
</dbReference>
<reference evidence="11 12" key="1">
    <citation type="submission" date="2023-03" db="EMBL/GenBank/DDBJ databases">
        <title>High-quality genome of Scylla paramamosain provides insights in environmental adaptation.</title>
        <authorList>
            <person name="Zhang L."/>
        </authorList>
    </citation>
    <scope>NUCLEOTIDE SEQUENCE [LARGE SCALE GENOMIC DNA]</scope>
    <source>
        <strain evidence="11">LZ_2023a</strain>
        <tissue evidence="11">Muscle</tissue>
    </source>
</reference>
<dbReference type="SUPFAM" id="SSF57667">
    <property type="entry name" value="beta-beta-alpha zinc fingers"/>
    <property type="match status" value="1"/>
</dbReference>
<gene>
    <name evidence="11" type="ORF">O3P69_001049</name>
</gene>
<evidence type="ECO:0000256" key="3">
    <source>
        <dbReference type="ARBA" id="ARBA00022737"/>
    </source>
</evidence>
<dbReference type="GO" id="GO:0000981">
    <property type="term" value="F:DNA-binding transcription factor activity, RNA polymerase II-specific"/>
    <property type="evidence" value="ECO:0007669"/>
    <property type="project" value="TreeGrafter"/>
</dbReference>
<evidence type="ECO:0000256" key="1">
    <source>
        <dbReference type="ARBA" id="ARBA00004123"/>
    </source>
</evidence>
<keyword evidence="8" id="KW-0539">Nucleus</keyword>
<dbReference type="PROSITE" id="PS50157">
    <property type="entry name" value="ZINC_FINGER_C2H2_2"/>
    <property type="match status" value="2"/>
</dbReference>
<dbReference type="InterPro" id="IPR013087">
    <property type="entry name" value="Znf_C2H2_type"/>
</dbReference>
<keyword evidence="5" id="KW-0862">Zinc</keyword>
<dbReference type="PANTHER" id="PTHR14196:SF0">
    <property type="entry name" value="PROTEIN BOWEL"/>
    <property type="match status" value="1"/>
</dbReference>
<dbReference type="PROSITE" id="PS00028">
    <property type="entry name" value="ZINC_FINGER_C2H2_1"/>
    <property type="match status" value="1"/>
</dbReference>
<dbReference type="InterPro" id="IPR036236">
    <property type="entry name" value="Znf_C2H2_sf"/>
</dbReference>
<feature type="domain" description="C2H2-type" evidence="10">
    <location>
        <begin position="58"/>
        <end position="81"/>
    </location>
</feature>
<dbReference type="EMBL" id="JARAKH010000008">
    <property type="protein sequence ID" value="KAK8401652.1"/>
    <property type="molecule type" value="Genomic_DNA"/>
</dbReference>
<evidence type="ECO:0000256" key="6">
    <source>
        <dbReference type="ARBA" id="ARBA00023015"/>
    </source>
</evidence>
<evidence type="ECO:0000259" key="10">
    <source>
        <dbReference type="PROSITE" id="PS50157"/>
    </source>
</evidence>
<evidence type="ECO:0000313" key="11">
    <source>
        <dbReference type="EMBL" id="KAK8401652.1"/>
    </source>
</evidence>
<evidence type="ECO:0000256" key="5">
    <source>
        <dbReference type="ARBA" id="ARBA00022833"/>
    </source>
</evidence>
<accession>A0AAW0UND1</accession>
<sequence length="141" mass="15334">MRRLQESCECQCVKAGMARLPVAATAGGTVAGLAVEALAVVEGGRVCRRPRREGGRSYVCRVCERRFPRAYLLLVHERAHTPLTCPVCGRTFRRSEHLRIHSTGVGGSVLGPAEGQYPLARDPHLMVDAKRARVDKGGLDS</sequence>
<keyword evidence="7" id="KW-0804">Transcription</keyword>
<protein>
    <recommendedName>
        <fullName evidence="10">C2H2-type domain-containing protein</fullName>
    </recommendedName>
</protein>
<dbReference type="Pfam" id="PF00096">
    <property type="entry name" value="zf-C2H2"/>
    <property type="match status" value="2"/>
</dbReference>
<dbReference type="AlphaFoldDB" id="A0AAW0UND1"/>